<dbReference type="SUPFAM" id="SSF100934">
    <property type="entry name" value="Heat shock protein 70kD (HSP70), C-terminal subdomain"/>
    <property type="match status" value="1"/>
</dbReference>
<keyword evidence="2" id="KW-0436">Ligase</keyword>
<dbReference type="Gene3D" id="3.50.30.20">
    <property type="entry name" value="Carbamoyl-phosphate synthase small subunit, N-terminal domain"/>
    <property type="match status" value="1"/>
</dbReference>
<dbReference type="Gene3D" id="3.40.50.880">
    <property type="match status" value="1"/>
</dbReference>
<dbReference type="NCBIfam" id="TIGR01368">
    <property type="entry name" value="CPSaseIIsmall"/>
    <property type="match status" value="1"/>
</dbReference>
<feature type="compositionally biased region" description="Polar residues" evidence="8">
    <location>
        <begin position="994"/>
        <end position="1013"/>
    </location>
</feature>
<evidence type="ECO:0000256" key="3">
    <source>
        <dbReference type="ARBA" id="ARBA00022741"/>
    </source>
</evidence>
<dbReference type="InterPro" id="IPR043129">
    <property type="entry name" value="ATPase_NBD"/>
</dbReference>
<dbReference type="InterPro" id="IPR017926">
    <property type="entry name" value="GATASE"/>
</dbReference>
<evidence type="ECO:0000313" key="10">
    <source>
        <dbReference type="EMBL" id="CAG8587685.1"/>
    </source>
</evidence>
<dbReference type="Gene3D" id="2.60.34.10">
    <property type="entry name" value="Substrate Binding Domain Of DNAk, Chain A, domain 1"/>
    <property type="match status" value="1"/>
</dbReference>
<protein>
    <recommendedName>
        <fullName evidence="1">carbamoyl-phosphate synthase (glutamine-hydrolyzing)</fullName>
        <ecNumber evidence="1">6.3.5.5</ecNumber>
    </recommendedName>
</protein>
<feature type="region of interest" description="Disordered" evidence="8">
    <location>
        <begin position="983"/>
        <end position="1015"/>
    </location>
</feature>
<dbReference type="SMART" id="SM01097">
    <property type="entry name" value="CPSase_sm_chain"/>
    <property type="match status" value="1"/>
</dbReference>
<sequence length="1278" mass="142794">MSLQMTKTTLLTRALLAVRNIQRGLATVTDQSFANTSPPTAPYALSVSSKPLPAALKLKTGDVFHGQSFGAQTPISGEAVFTTSLVGYPESMTDPSYRGQILVFTQPLIGNYGVPGLFKDQYGLLKYFESDRVQCQGIVVGDYSARYSHWNAVESLASWCDRHGVPGISGVDTRAIVHLLRNRGSTLAKLVTGDDAKNENFDKIPYDDPNKRNLVAEVSTKTPVSYNPFGDVKIGVIDCGVKYNILRCLVKRGAAVTILPYDFDFNKVSHEFDGLFISNGPGNPNMVTETVRNLRTALSDYDRPIFGICMGNLLLGLAAGLNVYKLRFGNRGHNVPAVCEDGRGVITSQNHGYALDDSVMPPGWVKYYVNANDGTNEGIRHSVLPRWSVQFHPEAKGGPQDTEPLFDEFLDRVRAEKLKRVGTPLFIPESFLLTTLSILSISEAAVIAVDYGTNWFKVGLVKPGIPLDIVLNRDSKRKTPSVITIRGEERIYGTDAVNLGARFPFNTYFSLKQIIGRLADDKYVQAYQSIFPNKIIPDPLRGTVLFQHNETTVFSIEELLAMQLSYARELAEATAHESIKDVVITVPPYYNQFERQAILDAANIAGLHVLSLINDETAEPQYHIFYDMGAGSTKASLISFKTVEIKDVGRFNKTVINMDVISIGYDKTLGGQEIDIRLRSYLAEQFDKTYEGKLKESIFKSPRAMTRLLKEANRVKQILSANTETVASLESLHEERDFRLTITRSELEAMIVDLVERVNGPIQDVLNNAKMTLANVNSCVLVGGGVRVPVIQSKIKEIVGEDKIAQNVNGDEAAVLGAAFRGAGLSRQFKVKEIKIKDIASYPIKVDYESELKESEDGTMKNKIFRTILFDEYTSVGTRKIMSFKRTSDFNFSINYGNLNENILNDFGSTEIATAKVTGLSDIVKEHNDNGIEQPKVKVTLQLSDSGIVSVIDAIATIEHQTISDKIKTFFGVNNKSDEALKEVPFSDEEPAPSDNTSQFIPGENNTQTNDTEQIQKKTESIPLNLEVEYVGITPMGINEKDAAIRRLRAMDETDQRRRAREEVRNNLETFVYNMQDFLSDQIVIKVSTDKQRKELATKSSETSEWLYGEGEDASIESLRTRLHDLRSLEKPIVYRRDEHTRRPEAVDTIQSAINNTREFVEKIKANTTIERYHTDEELDKLLNVCNKAEKWLDEKLIEQDKIEPHADPVLTTADIEKMLREIEREFIIVATKRPPKKKVTPPVTNDSENTNNVNNTDSDPKSTTTHVEETPAKHDEL</sequence>
<dbReference type="EMBL" id="CAJVQB010002802">
    <property type="protein sequence ID" value="CAG8587685.1"/>
    <property type="molecule type" value="Genomic_DNA"/>
</dbReference>
<accession>A0ABN7UG02</accession>
<dbReference type="InterPro" id="IPR013126">
    <property type="entry name" value="Hsp_70_fam"/>
</dbReference>
<dbReference type="InterPro" id="IPR029048">
    <property type="entry name" value="HSP70_C_sf"/>
</dbReference>
<dbReference type="InterPro" id="IPR002474">
    <property type="entry name" value="CarbamoylP_synth_ssu_N"/>
</dbReference>
<feature type="compositionally biased region" description="Basic and acidic residues" evidence="8">
    <location>
        <begin position="1267"/>
        <end position="1278"/>
    </location>
</feature>
<evidence type="ECO:0000256" key="6">
    <source>
        <dbReference type="ARBA" id="ARBA00023186"/>
    </source>
</evidence>
<dbReference type="Pfam" id="PF00988">
    <property type="entry name" value="CPSase_sm_chain"/>
    <property type="match status" value="1"/>
</dbReference>
<evidence type="ECO:0000256" key="5">
    <source>
        <dbReference type="ARBA" id="ARBA00022840"/>
    </source>
</evidence>
<evidence type="ECO:0000313" key="11">
    <source>
        <dbReference type="Proteomes" id="UP000789901"/>
    </source>
</evidence>
<dbReference type="Gene3D" id="1.20.1270.10">
    <property type="match status" value="1"/>
</dbReference>
<dbReference type="SUPFAM" id="SSF52021">
    <property type="entry name" value="Carbamoyl phosphate synthetase, small subunit N-terminal domain"/>
    <property type="match status" value="1"/>
</dbReference>
<dbReference type="PANTHER" id="PTHR45639">
    <property type="entry name" value="HSC70CB, ISOFORM G-RELATED"/>
    <property type="match status" value="1"/>
</dbReference>
<dbReference type="SUPFAM" id="SSF53067">
    <property type="entry name" value="Actin-like ATPase domain"/>
    <property type="match status" value="2"/>
</dbReference>
<evidence type="ECO:0000256" key="8">
    <source>
        <dbReference type="SAM" id="MobiDB-lite"/>
    </source>
</evidence>
<comment type="catalytic activity">
    <reaction evidence="7">
        <text>hydrogencarbonate + L-glutamine + 2 ATP + H2O = carbamoyl phosphate + L-glutamate + 2 ADP + phosphate + 2 H(+)</text>
        <dbReference type="Rhea" id="RHEA:18633"/>
        <dbReference type="ChEBI" id="CHEBI:15377"/>
        <dbReference type="ChEBI" id="CHEBI:15378"/>
        <dbReference type="ChEBI" id="CHEBI:17544"/>
        <dbReference type="ChEBI" id="CHEBI:29985"/>
        <dbReference type="ChEBI" id="CHEBI:30616"/>
        <dbReference type="ChEBI" id="CHEBI:43474"/>
        <dbReference type="ChEBI" id="CHEBI:58228"/>
        <dbReference type="ChEBI" id="CHEBI:58359"/>
        <dbReference type="ChEBI" id="CHEBI:456216"/>
        <dbReference type="EC" id="6.3.5.5"/>
    </reaction>
</comment>
<evidence type="ECO:0000256" key="4">
    <source>
        <dbReference type="ARBA" id="ARBA00022824"/>
    </source>
</evidence>
<dbReference type="PROSITE" id="PS51273">
    <property type="entry name" value="GATASE_TYPE_1"/>
    <property type="match status" value="1"/>
</dbReference>
<organism evidence="10 11">
    <name type="scientific">Gigaspora margarita</name>
    <dbReference type="NCBI Taxonomy" id="4874"/>
    <lineage>
        <taxon>Eukaryota</taxon>
        <taxon>Fungi</taxon>
        <taxon>Fungi incertae sedis</taxon>
        <taxon>Mucoromycota</taxon>
        <taxon>Glomeromycotina</taxon>
        <taxon>Glomeromycetes</taxon>
        <taxon>Diversisporales</taxon>
        <taxon>Gigasporaceae</taxon>
        <taxon>Gigaspora</taxon>
    </lineage>
</organism>
<comment type="caution">
    <text evidence="10">The sequence shown here is derived from an EMBL/GenBank/DDBJ whole genome shotgun (WGS) entry which is preliminary data.</text>
</comment>
<name>A0ABN7UG02_GIGMA</name>
<keyword evidence="5" id="KW-0067">ATP-binding</keyword>
<keyword evidence="3" id="KW-0547">Nucleotide-binding</keyword>
<dbReference type="PRINTS" id="PR00099">
    <property type="entry name" value="CPSGATASE"/>
</dbReference>
<evidence type="ECO:0000256" key="1">
    <source>
        <dbReference type="ARBA" id="ARBA00012738"/>
    </source>
</evidence>
<keyword evidence="4" id="KW-0256">Endoplasmic reticulum</keyword>
<dbReference type="InterPro" id="IPR029047">
    <property type="entry name" value="HSP70_peptide-bd_sf"/>
</dbReference>
<dbReference type="InterPro" id="IPR036480">
    <property type="entry name" value="CarbP_synth_ssu_N_sf"/>
</dbReference>
<dbReference type="HAMAP" id="MF_01209">
    <property type="entry name" value="CPSase_S_chain"/>
    <property type="match status" value="1"/>
</dbReference>
<feature type="domain" description="Carbamoyl-phosphate synthase small subunit N-terminal" evidence="9">
    <location>
        <begin position="52"/>
        <end position="191"/>
    </location>
</feature>
<dbReference type="SUPFAM" id="SSF52317">
    <property type="entry name" value="Class I glutamine amidotransferase-like"/>
    <property type="match status" value="1"/>
</dbReference>
<dbReference type="Gene3D" id="3.30.420.40">
    <property type="match status" value="2"/>
</dbReference>
<dbReference type="PANTHER" id="PTHR45639:SF3">
    <property type="entry name" value="HYPOXIA UP-REGULATED PROTEIN 1"/>
    <property type="match status" value="1"/>
</dbReference>
<dbReference type="EC" id="6.3.5.5" evidence="1"/>
<dbReference type="CDD" id="cd01744">
    <property type="entry name" value="GATase1_CPSase"/>
    <property type="match status" value="1"/>
</dbReference>
<dbReference type="NCBIfam" id="NF009475">
    <property type="entry name" value="PRK12838.1"/>
    <property type="match status" value="1"/>
</dbReference>
<dbReference type="Gene3D" id="3.30.30.30">
    <property type="match status" value="1"/>
</dbReference>
<evidence type="ECO:0000259" key="9">
    <source>
        <dbReference type="SMART" id="SM01097"/>
    </source>
</evidence>
<dbReference type="Gene3D" id="3.90.640.10">
    <property type="entry name" value="Actin, Chain A, domain 4"/>
    <property type="match status" value="1"/>
</dbReference>
<reference evidence="10 11" key="1">
    <citation type="submission" date="2021-06" db="EMBL/GenBank/DDBJ databases">
        <authorList>
            <person name="Kallberg Y."/>
            <person name="Tangrot J."/>
            <person name="Rosling A."/>
        </authorList>
    </citation>
    <scope>NUCLEOTIDE SEQUENCE [LARGE SCALE GENOMIC DNA]</scope>
    <source>
        <strain evidence="10 11">120-4 pot B 10/14</strain>
    </source>
</reference>
<feature type="region of interest" description="Disordered" evidence="8">
    <location>
        <begin position="1234"/>
        <end position="1278"/>
    </location>
</feature>
<evidence type="ECO:0000256" key="2">
    <source>
        <dbReference type="ARBA" id="ARBA00022598"/>
    </source>
</evidence>
<dbReference type="InterPro" id="IPR029062">
    <property type="entry name" value="Class_I_gatase-like"/>
</dbReference>
<feature type="compositionally biased region" description="Low complexity" evidence="8">
    <location>
        <begin position="1241"/>
        <end position="1258"/>
    </location>
</feature>
<dbReference type="InterPro" id="IPR035686">
    <property type="entry name" value="CPSase_GATase1"/>
</dbReference>
<dbReference type="InterPro" id="IPR006274">
    <property type="entry name" value="CarbamoylP_synth_ssu"/>
</dbReference>
<dbReference type="Proteomes" id="UP000789901">
    <property type="component" value="Unassembled WGS sequence"/>
</dbReference>
<keyword evidence="11" id="KW-1185">Reference proteome</keyword>
<proteinExistence type="inferred from homology"/>
<dbReference type="Pfam" id="PF00012">
    <property type="entry name" value="HSP70"/>
    <property type="match status" value="1"/>
</dbReference>
<gene>
    <name evidence="10" type="ORF">GMARGA_LOCUS6255</name>
</gene>
<dbReference type="CDD" id="cd10230">
    <property type="entry name" value="ASKHA_NBD_HSP70_HYOU1"/>
    <property type="match status" value="1"/>
</dbReference>
<evidence type="ECO:0000256" key="7">
    <source>
        <dbReference type="ARBA" id="ARBA00048816"/>
    </source>
</evidence>
<dbReference type="Pfam" id="PF00117">
    <property type="entry name" value="GATase"/>
    <property type="match status" value="1"/>
</dbReference>
<dbReference type="PRINTS" id="PR00301">
    <property type="entry name" value="HEATSHOCK70"/>
</dbReference>
<keyword evidence="6" id="KW-0143">Chaperone</keyword>